<evidence type="ECO:0000313" key="2">
    <source>
        <dbReference type="EMBL" id="RAK60891.1"/>
    </source>
</evidence>
<sequence>MRPWTLIAPLACATLTASCASPAPSSSAAPRIELPTEAARPCSLYVLPETPTRSALEIGYATRGAQLVACDAARNLAVQTHEAEHALEDRLASPARRRFFGLLPPANGAR</sequence>
<dbReference type="EMBL" id="QFYP01000001">
    <property type="protein sequence ID" value="RAK60891.1"/>
    <property type="molecule type" value="Genomic_DNA"/>
</dbReference>
<protein>
    <recommendedName>
        <fullName evidence="4">UrcA family protein</fullName>
    </recommendedName>
</protein>
<evidence type="ECO:0000256" key="1">
    <source>
        <dbReference type="SAM" id="SignalP"/>
    </source>
</evidence>
<feature type="signal peptide" evidence="1">
    <location>
        <begin position="1"/>
        <end position="28"/>
    </location>
</feature>
<comment type="caution">
    <text evidence="2">The sequence shown here is derived from an EMBL/GenBank/DDBJ whole genome shotgun (WGS) entry which is preliminary data.</text>
</comment>
<evidence type="ECO:0000313" key="3">
    <source>
        <dbReference type="Proteomes" id="UP000249842"/>
    </source>
</evidence>
<keyword evidence="1" id="KW-0732">Signal</keyword>
<proteinExistence type="predicted"/>
<feature type="chain" id="PRO_5016245516" description="UrcA family protein" evidence="1">
    <location>
        <begin position="29"/>
        <end position="110"/>
    </location>
</feature>
<dbReference type="AlphaFoldDB" id="A0A328B382"/>
<dbReference type="PROSITE" id="PS51257">
    <property type="entry name" value="PROKAR_LIPOPROTEIN"/>
    <property type="match status" value="1"/>
</dbReference>
<dbReference type="Proteomes" id="UP000249842">
    <property type="component" value="Unassembled WGS sequence"/>
</dbReference>
<keyword evidence="3" id="KW-1185">Reference proteome</keyword>
<reference evidence="3" key="1">
    <citation type="submission" date="2018-05" db="EMBL/GenBank/DDBJ databases">
        <authorList>
            <person name="Li X."/>
        </authorList>
    </citation>
    <scope>NUCLEOTIDE SEQUENCE [LARGE SCALE GENOMIC DNA]</scope>
    <source>
        <strain evidence="3">HKS-05</strain>
    </source>
</reference>
<organism evidence="2 3">
    <name type="scientific">Phenylobacterium hankyongense</name>
    <dbReference type="NCBI Taxonomy" id="1813876"/>
    <lineage>
        <taxon>Bacteria</taxon>
        <taxon>Pseudomonadati</taxon>
        <taxon>Pseudomonadota</taxon>
        <taxon>Alphaproteobacteria</taxon>
        <taxon>Caulobacterales</taxon>
        <taxon>Caulobacteraceae</taxon>
        <taxon>Phenylobacterium</taxon>
    </lineage>
</organism>
<dbReference type="OrthoDB" id="7206527at2"/>
<evidence type="ECO:0008006" key="4">
    <source>
        <dbReference type="Google" id="ProtNLM"/>
    </source>
</evidence>
<gene>
    <name evidence="2" type="ORF">DJ021_14255</name>
</gene>
<name>A0A328B382_9CAUL</name>
<accession>A0A328B382</accession>